<proteinExistence type="predicted"/>
<protein>
    <submittedName>
        <fullName evidence="2">Uncharacterized protein</fullName>
    </submittedName>
</protein>
<feature type="region of interest" description="Disordered" evidence="1">
    <location>
        <begin position="79"/>
        <end position="176"/>
    </location>
</feature>
<gene>
    <name evidence="2" type="ORF">OHK93_007404</name>
</gene>
<dbReference type="EMBL" id="JAPUFD010000007">
    <property type="protein sequence ID" value="MDI1488130.1"/>
    <property type="molecule type" value="Genomic_DNA"/>
</dbReference>
<accession>A0AA43TVH4</accession>
<dbReference type="AlphaFoldDB" id="A0AA43TVH4"/>
<keyword evidence="3" id="KW-1185">Reference proteome</keyword>
<dbReference type="Proteomes" id="UP001161017">
    <property type="component" value="Unassembled WGS sequence"/>
</dbReference>
<evidence type="ECO:0000313" key="3">
    <source>
        <dbReference type="Proteomes" id="UP001161017"/>
    </source>
</evidence>
<organism evidence="2 3">
    <name type="scientific">Ramalina farinacea</name>
    <dbReference type="NCBI Taxonomy" id="258253"/>
    <lineage>
        <taxon>Eukaryota</taxon>
        <taxon>Fungi</taxon>
        <taxon>Dikarya</taxon>
        <taxon>Ascomycota</taxon>
        <taxon>Pezizomycotina</taxon>
        <taxon>Lecanoromycetes</taxon>
        <taxon>OSLEUM clade</taxon>
        <taxon>Lecanoromycetidae</taxon>
        <taxon>Lecanorales</taxon>
        <taxon>Lecanorineae</taxon>
        <taxon>Ramalinaceae</taxon>
        <taxon>Ramalina</taxon>
    </lineage>
</organism>
<feature type="compositionally biased region" description="Polar residues" evidence="1">
    <location>
        <begin position="90"/>
        <end position="115"/>
    </location>
</feature>
<sequence>MKELERKWSDCVRLGARANAEMQLAARRVAVENEFLRDLLRQRGLDEDALGTEIQQFWQSRSAGRPTVDTEVLLASKPCSTPTDHLPQVGESTQALVVTSGNPYQDNEPPQSALSNEDRVAAADPAHDAPAPSLGFDHWLDDLYNSNGSFNEDFEVSSLPHSADKVSQDQQTPHRT</sequence>
<name>A0AA43TVH4_9LECA</name>
<evidence type="ECO:0000313" key="2">
    <source>
        <dbReference type="EMBL" id="MDI1488130.1"/>
    </source>
</evidence>
<evidence type="ECO:0000256" key="1">
    <source>
        <dbReference type="SAM" id="MobiDB-lite"/>
    </source>
</evidence>
<comment type="caution">
    <text evidence="2">The sequence shown here is derived from an EMBL/GenBank/DDBJ whole genome shotgun (WGS) entry which is preliminary data.</text>
</comment>
<reference evidence="2" key="1">
    <citation type="journal article" date="2023" name="Genome Biol. Evol.">
        <title>First Whole Genome Sequence and Flow Cytometry Genome Size Data for the Lichen-Forming Fungus Ramalina farinacea (Ascomycota).</title>
        <authorList>
            <person name="Llewellyn T."/>
            <person name="Mian S."/>
            <person name="Hill R."/>
            <person name="Leitch I.J."/>
            <person name="Gaya E."/>
        </authorList>
    </citation>
    <scope>NUCLEOTIDE SEQUENCE</scope>
    <source>
        <strain evidence="2">LIQ254RAFAR</strain>
    </source>
</reference>
<feature type="compositionally biased region" description="Basic and acidic residues" evidence="1">
    <location>
        <begin position="116"/>
        <end position="127"/>
    </location>
</feature>